<reference evidence="2 3" key="1">
    <citation type="submission" date="2024-04" db="EMBL/GenBank/DDBJ databases">
        <authorList>
            <person name="Rising A."/>
            <person name="Reimegard J."/>
            <person name="Sonavane S."/>
            <person name="Akerstrom W."/>
            <person name="Nylinder S."/>
            <person name="Hedman E."/>
            <person name="Kallberg Y."/>
        </authorList>
    </citation>
    <scope>NUCLEOTIDE SEQUENCE [LARGE SCALE GENOMIC DNA]</scope>
</reference>
<evidence type="ECO:0000256" key="1">
    <source>
        <dbReference type="SAM" id="MobiDB-lite"/>
    </source>
</evidence>
<organism evidence="2 3">
    <name type="scientific">Larinioides sclopetarius</name>
    <dbReference type="NCBI Taxonomy" id="280406"/>
    <lineage>
        <taxon>Eukaryota</taxon>
        <taxon>Metazoa</taxon>
        <taxon>Ecdysozoa</taxon>
        <taxon>Arthropoda</taxon>
        <taxon>Chelicerata</taxon>
        <taxon>Arachnida</taxon>
        <taxon>Araneae</taxon>
        <taxon>Araneomorphae</taxon>
        <taxon>Entelegynae</taxon>
        <taxon>Araneoidea</taxon>
        <taxon>Araneidae</taxon>
        <taxon>Larinioides</taxon>
    </lineage>
</organism>
<proteinExistence type="predicted"/>
<evidence type="ECO:0008006" key="4">
    <source>
        <dbReference type="Google" id="ProtNLM"/>
    </source>
</evidence>
<dbReference type="EMBL" id="CAXIEN010000123">
    <property type="protein sequence ID" value="CAL1279516.1"/>
    <property type="molecule type" value="Genomic_DNA"/>
</dbReference>
<evidence type="ECO:0000313" key="3">
    <source>
        <dbReference type="Proteomes" id="UP001497382"/>
    </source>
</evidence>
<protein>
    <recommendedName>
        <fullName evidence="4">CCHC-type domain-containing protein</fullName>
    </recommendedName>
</protein>
<name>A0AAV2A7E3_9ARAC</name>
<feature type="region of interest" description="Disordered" evidence="1">
    <location>
        <begin position="390"/>
        <end position="438"/>
    </location>
</feature>
<dbReference type="AlphaFoldDB" id="A0AAV2A7E3"/>
<feature type="compositionally biased region" description="Polar residues" evidence="1">
    <location>
        <begin position="390"/>
        <end position="412"/>
    </location>
</feature>
<dbReference type="Proteomes" id="UP001497382">
    <property type="component" value="Unassembled WGS sequence"/>
</dbReference>
<sequence length="542" mass="61131">MLAWNVVKNCVYALFENKSNDMAAKGGVFIRSTKSENDIIEACINLIQNSDSGGEIIMARMDETFGGVIVYLNTDEIVQELICKQFLFETGDDLSTIYPLTTHLTVHHAIVSTTEEMEKLIEELRNIFQVTLGPVLKISKIPFSELHPDIGTGNWRVLLDVPEIEELDVYKKSGLPDNMTIKVPGVHERLRITFFCTKCKKDGHTQWRCTESIKDEIEVVSDSVRREDSTVETPSKPSSGFLIRDREEEDREREVASKNKPLLKIKNIREFVSEIGKEEVRNYCDSVHLKDRKDIKKEVGESSSSGRNSAMKRQLVSGRGDREPNSKRAHISSMIEEDSHSENLPNASSTTNDADAIEILNEVLPLTPFKNKLNYFPLPLTGGLVTRNSVDDSVSTSNQPAPTVDTIQSELPSTDENDSDSNQGPARAKPVKQRKKPAQGIPIVIPDRIKKIILEIEDGVLDVEQLTAFFNHVKKKSRPSSFAKMYTTDVTGLKKQLGEIKRRYYMIPERGTNVEIQFMKWFVNILDRFDGAPSTRKKKATA</sequence>
<gene>
    <name evidence="2" type="ORF">LARSCL_LOCUS10413</name>
</gene>
<accession>A0AAV2A7E3</accession>
<evidence type="ECO:0000313" key="2">
    <source>
        <dbReference type="EMBL" id="CAL1279516.1"/>
    </source>
</evidence>
<keyword evidence="3" id="KW-1185">Reference proteome</keyword>
<feature type="region of interest" description="Disordered" evidence="1">
    <location>
        <begin position="295"/>
        <end position="350"/>
    </location>
</feature>
<comment type="caution">
    <text evidence="2">The sequence shown here is derived from an EMBL/GenBank/DDBJ whole genome shotgun (WGS) entry which is preliminary data.</text>
</comment>